<sequence length="164" mass="18222">MFISDGKGGHGPPPGIQPRQTKMSEAFSLERFVEAQQGVYETALAELRAGAKRTHWMWFIFPQIRGLGHSSMAQYYALADLDEARAYLGHPLLGRRLVECTEAVNAVAGRSTLAIFGRPDDLKFRSSMTLFEAADPTVDAFAKALDHYYNGVRDPRTMESLGRV</sequence>
<organism evidence="2 3">
    <name type="scientific">Sinorhizobium fredii (strain HH103)</name>
    <dbReference type="NCBI Taxonomy" id="1117943"/>
    <lineage>
        <taxon>Bacteria</taxon>
        <taxon>Pseudomonadati</taxon>
        <taxon>Pseudomonadota</taxon>
        <taxon>Alphaproteobacteria</taxon>
        <taxon>Hyphomicrobiales</taxon>
        <taxon>Rhizobiaceae</taxon>
        <taxon>Sinorhizobium/Ensifer group</taxon>
        <taxon>Sinorhizobium</taxon>
    </lineage>
</organism>
<dbReference type="Pfam" id="PF08837">
    <property type="entry name" value="DUF1810"/>
    <property type="match status" value="1"/>
</dbReference>
<evidence type="ECO:0008006" key="4">
    <source>
        <dbReference type="Google" id="ProtNLM"/>
    </source>
</evidence>
<protein>
    <recommendedName>
        <fullName evidence="4">Calpastatin</fullName>
    </recommendedName>
</protein>
<gene>
    <name evidence="2" type="ordered locus">SFHH103_00092</name>
</gene>
<dbReference type="PATRIC" id="fig|380.5.peg.95"/>
<dbReference type="eggNOG" id="COG5579">
    <property type="taxonomic scope" value="Bacteria"/>
</dbReference>
<dbReference type="PIRSF" id="PIRSF008546">
    <property type="entry name" value="UCP008546"/>
    <property type="match status" value="1"/>
</dbReference>
<dbReference type="HOGENOM" id="CLU_124534_0_0_5"/>
<accession>G9AA05</accession>
<dbReference type="SUPFAM" id="SSF140736">
    <property type="entry name" value="Rv1873-like"/>
    <property type="match status" value="1"/>
</dbReference>
<evidence type="ECO:0000313" key="3">
    <source>
        <dbReference type="Proteomes" id="UP000007735"/>
    </source>
</evidence>
<dbReference type="InterPro" id="IPR036287">
    <property type="entry name" value="Rv1873-like_sf"/>
</dbReference>
<name>G9AA05_SINF1</name>
<proteinExistence type="predicted"/>
<evidence type="ECO:0000256" key="1">
    <source>
        <dbReference type="SAM" id="MobiDB-lite"/>
    </source>
</evidence>
<dbReference type="Gene3D" id="1.25.40.380">
    <property type="entry name" value="Protein of unknown function DUF1810"/>
    <property type="match status" value="1"/>
</dbReference>
<dbReference type="Proteomes" id="UP000007735">
    <property type="component" value="Chromosome"/>
</dbReference>
<evidence type="ECO:0000313" key="2">
    <source>
        <dbReference type="EMBL" id="CCE94596.1"/>
    </source>
</evidence>
<dbReference type="AlphaFoldDB" id="G9AA05"/>
<feature type="region of interest" description="Disordered" evidence="1">
    <location>
        <begin position="1"/>
        <end position="20"/>
    </location>
</feature>
<dbReference type="InterPro" id="IPR014937">
    <property type="entry name" value="DUF1810"/>
</dbReference>
<dbReference type="STRING" id="1117943.SFHH103_00092"/>
<dbReference type="KEGG" id="sfh:SFHH103_00092"/>
<reference evidence="2 3" key="1">
    <citation type="journal article" date="2012" name="J. Bacteriol.">
        <title>Genome sequence of the soybean symbiont Sinorhizobium fredii HH103.</title>
        <authorList>
            <person name="Weidner S."/>
            <person name="Becker A."/>
            <person name="Bonilla I."/>
            <person name="Jaenicke S."/>
            <person name="Lloret J."/>
            <person name="Margaret I."/>
            <person name="Puhler A."/>
            <person name="Ruiz-Sainz J.E."/>
            <person name="Schneiker-Bekel S."/>
            <person name="Szczepanowski R."/>
            <person name="Vinardell J.M."/>
            <person name="Zehner S."/>
            <person name="Gottfert M."/>
        </authorList>
    </citation>
    <scope>NUCLEOTIDE SEQUENCE [LARGE SCALE GENOMIC DNA]</scope>
    <source>
        <strain evidence="2 3">HH103</strain>
    </source>
</reference>
<dbReference type="EMBL" id="HE616890">
    <property type="protein sequence ID" value="CCE94596.1"/>
    <property type="molecule type" value="Genomic_DNA"/>
</dbReference>